<name>A0ABX1MH33_9CYAN</name>
<keyword evidence="6" id="KW-1185">Reference proteome</keyword>
<dbReference type="SUPFAM" id="SSF47323">
    <property type="entry name" value="Anticodon-binding domain of a subclass of class I aminoacyl-tRNA synthetases"/>
    <property type="match status" value="1"/>
</dbReference>
<sequence length="328" mass="36382">MQNKSRKHKYKAIKQLVSSKIAIALSTYANFLHSECTNNINIPLSQGGYNGTILYISGIALRLAKFEKYPAIEIANGITSHISTNYDKDFKVQVVSPGWIHLELTHPLLAAWLQNLTVGGVIEQGALSREQGSKERLAGSKGDQERMSIGSFSMQHPIKSSISSFPFSSPNSGSLFTVQYAHARCCSLLRLGVHEGLIKLGESNVDQGDNVKQNLWSSIFTPNPIPWLNSDEKLRFNHPASYLLINELVRVVDKVEGSDFGDSVNWEKAALDLSRVFETFWCKCQIFGEVKTASPELAQAKIGLVLATQSVLKFMLEEKLGYFALDEV</sequence>
<dbReference type="Proteomes" id="UP000762253">
    <property type="component" value="Unassembled WGS sequence"/>
</dbReference>
<organism evidence="5 6">
    <name type="scientific">Brasilonema octagenarum UFV-OR1</name>
    <dbReference type="NCBI Taxonomy" id="417115"/>
    <lineage>
        <taxon>Bacteria</taxon>
        <taxon>Bacillati</taxon>
        <taxon>Cyanobacteriota</taxon>
        <taxon>Cyanophyceae</taxon>
        <taxon>Nostocales</taxon>
        <taxon>Scytonemataceae</taxon>
        <taxon>Brasilonema</taxon>
        <taxon>Octagenarum group</taxon>
    </lineage>
</organism>
<evidence type="ECO:0000256" key="2">
    <source>
        <dbReference type="ARBA" id="ARBA00022741"/>
    </source>
</evidence>
<evidence type="ECO:0000313" key="6">
    <source>
        <dbReference type="Proteomes" id="UP000762253"/>
    </source>
</evidence>
<dbReference type="InterPro" id="IPR008909">
    <property type="entry name" value="DALR_anticod-bd"/>
</dbReference>
<keyword evidence="1" id="KW-0436">Ligase</keyword>
<evidence type="ECO:0000256" key="3">
    <source>
        <dbReference type="ARBA" id="ARBA00022840"/>
    </source>
</evidence>
<dbReference type="Gene3D" id="1.10.730.10">
    <property type="entry name" value="Isoleucyl-tRNA Synthetase, Domain 1"/>
    <property type="match status" value="1"/>
</dbReference>
<dbReference type="EMBL" id="QMEC01000093">
    <property type="protein sequence ID" value="NMF65187.1"/>
    <property type="molecule type" value="Genomic_DNA"/>
</dbReference>
<evidence type="ECO:0000256" key="1">
    <source>
        <dbReference type="ARBA" id="ARBA00022598"/>
    </source>
</evidence>
<keyword evidence="2" id="KW-0547">Nucleotide-binding</keyword>
<feature type="domain" description="DALR anticodon binding" evidence="4">
    <location>
        <begin position="178"/>
        <end position="320"/>
    </location>
</feature>
<evidence type="ECO:0000259" key="4">
    <source>
        <dbReference type="SMART" id="SM00836"/>
    </source>
</evidence>
<protein>
    <submittedName>
        <fullName evidence="5">Glutamate acetyltransferase</fullName>
    </submittedName>
</protein>
<proteinExistence type="predicted"/>
<gene>
    <name evidence="5" type="ORF">DP115_21425</name>
</gene>
<accession>A0ABX1MH33</accession>
<reference evidence="5 6" key="1">
    <citation type="submission" date="2018-06" db="EMBL/GenBank/DDBJ databases">
        <title>Comparative genomics of Brasilonema spp. strains.</title>
        <authorList>
            <person name="Alvarenga D.O."/>
            <person name="Fiore M.F."/>
            <person name="Varani A.M."/>
        </authorList>
    </citation>
    <scope>NUCLEOTIDE SEQUENCE [LARGE SCALE GENOMIC DNA]</scope>
    <source>
        <strain evidence="5 6">UFV-OR1</strain>
    </source>
</reference>
<dbReference type="SMART" id="SM00836">
    <property type="entry name" value="DALR_1"/>
    <property type="match status" value="1"/>
</dbReference>
<dbReference type="RefSeq" id="WP_169266764.1">
    <property type="nucleotide sequence ID" value="NZ_QMEC01000093.1"/>
</dbReference>
<comment type="caution">
    <text evidence="5">The sequence shown here is derived from an EMBL/GenBank/DDBJ whole genome shotgun (WGS) entry which is preliminary data.</text>
</comment>
<dbReference type="InterPro" id="IPR009080">
    <property type="entry name" value="tRNAsynth_Ia_anticodon-bd"/>
</dbReference>
<evidence type="ECO:0000313" key="5">
    <source>
        <dbReference type="EMBL" id="NMF65187.1"/>
    </source>
</evidence>
<keyword evidence="3" id="KW-0067">ATP-binding</keyword>